<evidence type="ECO:0000313" key="2">
    <source>
        <dbReference type="Proteomes" id="UP001055811"/>
    </source>
</evidence>
<dbReference type="Proteomes" id="UP001055811">
    <property type="component" value="Linkage Group LG04"/>
</dbReference>
<accession>A0ACB9E4R7</accession>
<gene>
    <name evidence="1" type="ORF">L2E82_25630</name>
</gene>
<sequence>MVRCNLKTMKIPDTLWGEAVNHSVYVLNRAHTKALKDTTPYEMWTGRKPHVEHLRVFGCVAHMKVSKGHLKKLDERSKRLVHLGVEKGSKAYRLVDPDTGKIYVSRDVVFEEQEGWVWEKSSKIKATSGMSFTVEGFNLDDLYHEDSESEPRTPEQNLRSPQSDSDQTEESFQPINSPQDSPINSQNIPINLSDTPNSPITQNSPIPSPSSASSSTGGGAPKRFRLFTDLYDQTEEIEELMMIRNDDEPVSYTEASKRKLWIDAMNAELASIEKNKTWSLVDLPKDRKAIGLKWMYKVKRDPSGKIVKYKARLVAKGYVQKRGVDYDEVYAPVARIETVRVILALAGSNGWRVHHLDVKSAFLNGTLEEEVYVSQPEGYTKKDEINKVYKLSKALCAQEYSVYTKKEGENVLIIGVYVDDLLVTGSCHKSIQAFKTYMKSKFEMSDLGLLTYYLGIEVSQKEIGITLKQEAYAKSILKKTRMMNCNPTKSPMEHKLKLTKEGEGELVNPTEYRSIVGGLRYLTHTSPDISFAVGVVRRFMEKPTEQHLQAVKGILRYVKGTLDHGLTYTKGESRLNVSGYSDSDLANDVNDRKSTGGMAFYVNAEFMAATQAACEGIWLRRLLTEITKQKVPPVTLFVDNQSALDLMKNPVFHGRSKHIDIRYHFIRECVENGEMTAYHVCSKEQKADILTKALAKTKHEEMRILVGVKKV</sequence>
<proteinExistence type="predicted"/>
<protein>
    <submittedName>
        <fullName evidence="1">Uncharacterized protein</fullName>
    </submittedName>
</protein>
<reference evidence="1 2" key="2">
    <citation type="journal article" date="2022" name="Mol. Ecol. Resour.">
        <title>The genomes of chicory, endive, great burdock and yacon provide insights into Asteraceae paleo-polyploidization history and plant inulin production.</title>
        <authorList>
            <person name="Fan W."/>
            <person name="Wang S."/>
            <person name="Wang H."/>
            <person name="Wang A."/>
            <person name="Jiang F."/>
            <person name="Liu H."/>
            <person name="Zhao H."/>
            <person name="Xu D."/>
            <person name="Zhang Y."/>
        </authorList>
    </citation>
    <scope>NUCLEOTIDE SEQUENCE [LARGE SCALE GENOMIC DNA]</scope>
    <source>
        <strain evidence="2">cv. Punajuju</strain>
        <tissue evidence="1">Leaves</tissue>
    </source>
</reference>
<organism evidence="1 2">
    <name type="scientific">Cichorium intybus</name>
    <name type="common">Chicory</name>
    <dbReference type="NCBI Taxonomy" id="13427"/>
    <lineage>
        <taxon>Eukaryota</taxon>
        <taxon>Viridiplantae</taxon>
        <taxon>Streptophyta</taxon>
        <taxon>Embryophyta</taxon>
        <taxon>Tracheophyta</taxon>
        <taxon>Spermatophyta</taxon>
        <taxon>Magnoliopsida</taxon>
        <taxon>eudicotyledons</taxon>
        <taxon>Gunneridae</taxon>
        <taxon>Pentapetalae</taxon>
        <taxon>asterids</taxon>
        <taxon>campanulids</taxon>
        <taxon>Asterales</taxon>
        <taxon>Asteraceae</taxon>
        <taxon>Cichorioideae</taxon>
        <taxon>Cichorieae</taxon>
        <taxon>Cichoriinae</taxon>
        <taxon>Cichorium</taxon>
    </lineage>
</organism>
<evidence type="ECO:0000313" key="1">
    <source>
        <dbReference type="EMBL" id="KAI3753573.1"/>
    </source>
</evidence>
<dbReference type="EMBL" id="CM042012">
    <property type="protein sequence ID" value="KAI3753573.1"/>
    <property type="molecule type" value="Genomic_DNA"/>
</dbReference>
<name>A0ACB9E4R7_CICIN</name>
<keyword evidence="2" id="KW-1185">Reference proteome</keyword>
<reference evidence="2" key="1">
    <citation type="journal article" date="2022" name="Mol. Ecol. Resour.">
        <title>The genomes of chicory, endive, great burdock and yacon provide insights into Asteraceae palaeo-polyploidization history and plant inulin production.</title>
        <authorList>
            <person name="Fan W."/>
            <person name="Wang S."/>
            <person name="Wang H."/>
            <person name="Wang A."/>
            <person name="Jiang F."/>
            <person name="Liu H."/>
            <person name="Zhao H."/>
            <person name="Xu D."/>
            <person name="Zhang Y."/>
        </authorList>
    </citation>
    <scope>NUCLEOTIDE SEQUENCE [LARGE SCALE GENOMIC DNA]</scope>
    <source>
        <strain evidence="2">cv. Punajuju</strain>
    </source>
</reference>
<comment type="caution">
    <text evidence="1">The sequence shown here is derived from an EMBL/GenBank/DDBJ whole genome shotgun (WGS) entry which is preliminary data.</text>
</comment>